<dbReference type="Proteomes" id="UP000317763">
    <property type="component" value="Unassembled WGS sequence"/>
</dbReference>
<keyword evidence="1" id="KW-1133">Transmembrane helix</keyword>
<proteinExistence type="predicted"/>
<accession>A0A554XC23</accession>
<dbReference type="RefSeq" id="WP_143897447.1">
    <property type="nucleotide sequence ID" value="NZ_CP083911.1"/>
</dbReference>
<keyword evidence="1" id="KW-0472">Membrane</keyword>
<dbReference type="AlphaFoldDB" id="A0A554XC23"/>
<keyword evidence="3" id="KW-1185">Reference proteome</keyword>
<organism evidence="2 3">
    <name type="scientific">Tepidimonas taiwanensis</name>
    <dbReference type="NCBI Taxonomy" id="307486"/>
    <lineage>
        <taxon>Bacteria</taxon>
        <taxon>Pseudomonadati</taxon>
        <taxon>Pseudomonadota</taxon>
        <taxon>Betaproteobacteria</taxon>
        <taxon>Burkholderiales</taxon>
        <taxon>Tepidimonas</taxon>
    </lineage>
</organism>
<name>A0A554XC23_9BURK</name>
<keyword evidence="1" id="KW-0812">Transmembrane</keyword>
<feature type="transmembrane region" description="Helical" evidence="1">
    <location>
        <begin position="30"/>
        <end position="53"/>
    </location>
</feature>
<evidence type="ECO:0000256" key="1">
    <source>
        <dbReference type="SAM" id="Phobius"/>
    </source>
</evidence>
<gene>
    <name evidence="2" type="ORF">Ttaiw_00656</name>
</gene>
<protein>
    <submittedName>
        <fullName evidence="2">Uncharacterized protein</fullName>
    </submittedName>
</protein>
<reference evidence="2 3" key="1">
    <citation type="submission" date="2019-07" db="EMBL/GenBank/DDBJ databases">
        <title>Tepidimonas taiwanensis I1-1 draft genome.</title>
        <authorList>
            <person name="Da Costa M.S."/>
            <person name="Froufe H.J.C."/>
            <person name="Egas C."/>
            <person name="Albuquerque L."/>
        </authorList>
    </citation>
    <scope>NUCLEOTIDE SEQUENCE [LARGE SCALE GENOMIC DNA]</scope>
    <source>
        <strain evidence="2 3">I1-1</strain>
    </source>
</reference>
<sequence length="63" mass="6728">MTSFILAFLLALLASALPLAVDGWSWQGAAAVAILTLALWPLVAIMRAIVGWLHHILTGHRAP</sequence>
<evidence type="ECO:0000313" key="2">
    <source>
        <dbReference type="EMBL" id="TSE33402.1"/>
    </source>
</evidence>
<dbReference type="EMBL" id="VJOM01000004">
    <property type="protein sequence ID" value="TSE33402.1"/>
    <property type="molecule type" value="Genomic_DNA"/>
</dbReference>
<evidence type="ECO:0000313" key="3">
    <source>
        <dbReference type="Proteomes" id="UP000317763"/>
    </source>
</evidence>
<comment type="caution">
    <text evidence="2">The sequence shown here is derived from an EMBL/GenBank/DDBJ whole genome shotgun (WGS) entry which is preliminary data.</text>
</comment>